<name>A0A0M0KK05_ALKHA</name>
<accession>A0A0M0KK05</accession>
<organism evidence="1">
    <name type="scientific">Halalkalibacterium halodurans</name>
    <name type="common">Bacillus halodurans</name>
    <dbReference type="NCBI Taxonomy" id="86665"/>
    <lineage>
        <taxon>Bacteria</taxon>
        <taxon>Bacillati</taxon>
        <taxon>Bacillota</taxon>
        <taxon>Bacilli</taxon>
        <taxon>Bacillales</taxon>
        <taxon>Bacillaceae</taxon>
        <taxon>Halalkalibacterium (ex Joshi et al. 2022)</taxon>
    </lineage>
</organism>
<dbReference type="Pfam" id="PF13646">
    <property type="entry name" value="HEAT_2"/>
    <property type="match status" value="1"/>
</dbReference>
<evidence type="ECO:0008006" key="2">
    <source>
        <dbReference type="Google" id="ProtNLM"/>
    </source>
</evidence>
<dbReference type="PATRIC" id="fig|136160.3.peg.2082"/>
<dbReference type="InterPro" id="IPR021133">
    <property type="entry name" value="HEAT_type_2"/>
</dbReference>
<dbReference type="SUPFAM" id="SSF48371">
    <property type="entry name" value="ARM repeat"/>
    <property type="match status" value="1"/>
</dbReference>
<dbReference type="AlphaFoldDB" id="A0A0M0KK05"/>
<reference evidence="1" key="1">
    <citation type="submission" date="2015-08" db="EMBL/GenBank/DDBJ databases">
        <title>Complete DNA Sequence of Pseudomonas syringae pv. actinidiae, the Causal Agent of Kiwifruit Canker Disease.</title>
        <authorList>
            <person name="Rikkerink E.H.A."/>
            <person name="Fineran P.C."/>
        </authorList>
    </citation>
    <scope>NUCLEOTIDE SEQUENCE</scope>
    <source>
        <strain evidence="1">DSM 13666</strain>
    </source>
</reference>
<proteinExistence type="predicted"/>
<comment type="caution">
    <text evidence="1">The sequence shown here is derived from an EMBL/GenBank/DDBJ whole genome shotgun (WGS) entry which is preliminary data.</text>
</comment>
<protein>
    <recommendedName>
        <fullName evidence="2">HEAT repeat domain-containing protein</fullName>
    </recommendedName>
</protein>
<gene>
    <name evidence="1" type="ORF">AMD02_08710</name>
</gene>
<dbReference type="Gene3D" id="1.25.10.10">
    <property type="entry name" value="Leucine-rich Repeat Variant"/>
    <property type="match status" value="1"/>
</dbReference>
<dbReference type="RefSeq" id="WP_053431048.1">
    <property type="nucleotide sequence ID" value="NZ_LILD02000005.1"/>
</dbReference>
<evidence type="ECO:0000313" key="1">
    <source>
        <dbReference type="EMBL" id="KOO38937.1"/>
    </source>
</evidence>
<dbReference type="InterPro" id="IPR011989">
    <property type="entry name" value="ARM-like"/>
</dbReference>
<dbReference type="PROSITE" id="PS50077">
    <property type="entry name" value="HEAT_REPEAT"/>
    <property type="match status" value="1"/>
</dbReference>
<sequence>MGNAIVWLTIAILSFMAVLILLFIYLVVQRMIEVRVQRKIADYVKDGSDWAYRYLIEGDAPAEQIIPDSSTKLIAMEKILRSYAKNISSDMVSARITDYAHQFLSPYYRKNLNSLNWSTRMNTLHRILEFRMKDLLDDVLNILNENKHYSDDEYLQIYRILAAFQYEDFLQHLLNPKIEMNEMEYRKLLFELEEKPFLNMIDHYQDFPSPLKHTVLDMIGVKHLVEMVPFLEERIHDEELEVRVRSLKALSQLGIVQNEKIYYPFVESENWEERMMVAKILANVDSPEAVSSLQHLLKDQSWWVRSQAAQSIVQQKNGKSVLRAIVETEEDRYAKDIGKEALGM</sequence>
<dbReference type="EMBL" id="LILD01000001">
    <property type="protein sequence ID" value="KOO38937.1"/>
    <property type="molecule type" value="Genomic_DNA"/>
</dbReference>
<dbReference type="InterPro" id="IPR016024">
    <property type="entry name" value="ARM-type_fold"/>
</dbReference>